<comment type="catalytic activity">
    <reaction evidence="1">
        <text>ATP + protein L-histidine = ADP + protein N-phospho-L-histidine.</text>
        <dbReference type="EC" id="2.7.13.3"/>
    </reaction>
</comment>
<evidence type="ECO:0000256" key="2">
    <source>
        <dbReference type="ARBA" id="ARBA00004370"/>
    </source>
</evidence>
<keyword evidence="10 11" id="KW-0472">Membrane</keyword>
<dbReference type="Gene3D" id="1.10.287.130">
    <property type="match status" value="1"/>
</dbReference>
<dbReference type="AlphaFoldDB" id="H8KN50"/>
<name>H8KN50_SOLCM</name>
<dbReference type="SUPFAM" id="SSF47384">
    <property type="entry name" value="Homodimeric domain of signal transducing histidine kinase"/>
    <property type="match status" value="1"/>
</dbReference>
<gene>
    <name evidence="14" type="ordered locus">Solca_4393</name>
</gene>
<organism evidence="14 15">
    <name type="scientific">Solitalea canadensis (strain ATCC 29591 / DSM 3403 / JCM 21819 / LMG 8368 / NBRC 15130 / NCIMB 12057 / USAM 9D)</name>
    <name type="common">Flexibacter canadensis</name>
    <dbReference type="NCBI Taxonomy" id="929556"/>
    <lineage>
        <taxon>Bacteria</taxon>
        <taxon>Pseudomonadati</taxon>
        <taxon>Bacteroidota</taxon>
        <taxon>Sphingobacteriia</taxon>
        <taxon>Sphingobacteriales</taxon>
        <taxon>Sphingobacteriaceae</taxon>
        <taxon>Solitalea</taxon>
    </lineage>
</organism>
<feature type="domain" description="Histidine kinase" evidence="12">
    <location>
        <begin position="237"/>
        <end position="454"/>
    </location>
</feature>
<feature type="domain" description="HAMP" evidence="13">
    <location>
        <begin position="176"/>
        <end position="229"/>
    </location>
</feature>
<dbReference type="GO" id="GO:0000155">
    <property type="term" value="F:phosphorelay sensor kinase activity"/>
    <property type="evidence" value="ECO:0007669"/>
    <property type="project" value="InterPro"/>
</dbReference>
<dbReference type="InterPro" id="IPR005467">
    <property type="entry name" value="His_kinase_dom"/>
</dbReference>
<dbReference type="InterPro" id="IPR050428">
    <property type="entry name" value="TCS_sensor_his_kinase"/>
</dbReference>
<dbReference type="Pfam" id="PF00672">
    <property type="entry name" value="HAMP"/>
    <property type="match status" value="1"/>
</dbReference>
<dbReference type="SMART" id="SM00304">
    <property type="entry name" value="HAMP"/>
    <property type="match status" value="1"/>
</dbReference>
<evidence type="ECO:0000256" key="7">
    <source>
        <dbReference type="ARBA" id="ARBA00022777"/>
    </source>
</evidence>
<evidence type="ECO:0000259" key="12">
    <source>
        <dbReference type="PROSITE" id="PS50109"/>
    </source>
</evidence>
<protein>
    <recommendedName>
        <fullName evidence="3">histidine kinase</fullName>
        <ecNumber evidence="3">2.7.13.3</ecNumber>
    </recommendedName>
</protein>
<dbReference type="HOGENOM" id="CLU_000445_89_6_10"/>
<evidence type="ECO:0000256" key="9">
    <source>
        <dbReference type="ARBA" id="ARBA00023012"/>
    </source>
</evidence>
<evidence type="ECO:0000256" key="3">
    <source>
        <dbReference type="ARBA" id="ARBA00012438"/>
    </source>
</evidence>
<dbReference type="GO" id="GO:0005886">
    <property type="term" value="C:plasma membrane"/>
    <property type="evidence" value="ECO:0007669"/>
    <property type="project" value="TreeGrafter"/>
</dbReference>
<dbReference type="Proteomes" id="UP000007590">
    <property type="component" value="Chromosome"/>
</dbReference>
<keyword evidence="4" id="KW-0597">Phosphoprotein</keyword>
<dbReference type="SMART" id="SM00388">
    <property type="entry name" value="HisKA"/>
    <property type="match status" value="1"/>
</dbReference>
<dbReference type="InterPro" id="IPR036890">
    <property type="entry name" value="HATPase_C_sf"/>
</dbReference>
<evidence type="ECO:0000256" key="6">
    <source>
        <dbReference type="ARBA" id="ARBA00022692"/>
    </source>
</evidence>
<keyword evidence="7 14" id="KW-0418">Kinase</keyword>
<dbReference type="Gene3D" id="3.30.565.10">
    <property type="entry name" value="Histidine kinase-like ATPase, C-terminal domain"/>
    <property type="match status" value="1"/>
</dbReference>
<feature type="transmembrane region" description="Helical" evidence="11">
    <location>
        <begin position="7"/>
        <end position="30"/>
    </location>
</feature>
<keyword evidence="5" id="KW-0808">Transferase</keyword>
<comment type="subcellular location">
    <subcellularLocation>
        <location evidence="2">Membrane</location>
    </subcellularLocation>
</comment>
<keyword evidence="9" id="KW-0902">Two-component regulatory system</keyword>
<dbReference type="SUPFAM" id="SSF158472">
    <property type="entry name" value="HAMP domain-like"/>
    <property type="match status" value="1"/>
</dbReference>
<dbReference type="InterPro" id="IPR003594">
    <property type="entry name" value="HATPase_dom"/>
</dbReference>
<dbReference type="CDD" id="cd00082">
    <property type="entry name" value="HisKA"/>
    <property type="match status" value="1"/>
</dbReference>
<feature type="transmembrane region" description="Helical" evidence="11">
    <location>
        <begin position="155"/>
        <end position="174"/>
    </location>
</feature>
<evidence type="ECO:0000256" key="1">
    <source>
        <dbReference type="ARBA" id="ARBA00000085"/>
    </source>
</evidence>
<dbReference type="InterPro" id="IPR003661">
    <property type="entry name" value="HisK_dim/P_dom"/>
</dbReference>
<keyword evidence="6 11" id="KW-0812">Transmembrane</keyword>
<dbReference type="PROSITE" id="PS50885">
    <property type="entry name" value="HAMP"/>
    <property type="match status" value="1"/>
</dbReference>
<dbReference type="Gene3D" id="6.10.340.10">
    <property type="match status" value="1"/>
</dbReference>
<dbReference type="EMBL" id="CP003349">
    <property type="protein sequence ID" value="AFD09383.1"/>
    <property type="molecule type" value="Genomic_DNA"/>
</dbReference>
<evidence type="ECO:0000256" key="4">
    <source>
        <dbReference type="ARBA" id="ARBA00022553"/>
    </source>
</evidence>
<sequence length="456" mass="52254">MKIKNRLSLYFTLISASILLLVMIVVYLVFVSSLRNDFYHRLKDRLQVAAKLYLEADELSKDSLEEVRTSYLAKLSDEVIRIYDFKNAAAFIPDQQQYWSNKVINRVRYDGSIKYFENNNQVVGIYYRDNQGDFVILGSARDTGSEIRLLQLQKIMLIVFIVSNVFLFLIGRWLSYRILSPIDGLVAQMQKIRADNLETRVVVNNEDDEIGILAKNFNSLLEHLDNAFELQRTFVANASHELRTPITTIIGEAEVGLKRTRDEEEYRAILKSIIADADKLKDTITGLMELAQVDMDFTRAKLTPIRIDDLLWELQDYWGTKLKAPLLKVSISKLPKDERFLIINANKSLLVIAFNNIIGNAFKFSENNPVECELFADEITMQIKFIDQGIGVDENDRKKVLEPFYRSKNAEKYPGSGIGLYVTRKIIELFKGTVSILSASGKGLIVSISFVQDKKR</sequence>
<dbReference type="STRING" id="929556.Solca_4393"/>
<evidence type="ECO:0000256" key="10">
    <source>
        <dbReference type="ARBA" id="ARBA00023136"/>
    </source>
</evidence>
<dbReference type="Pfam" id="PF02518">
    <property type="entry name" value="HATPase_c"/>
    <property type="match status" value="1"/>
</dbReference>
<dbReference type="Pfam" id="PF00512">
    <property type="entry name" value="HisKA"/>
    <property type="match status" value="1"/>
</dbReference>
<dbReference type="OrthoDB" id="594725at2"/>
<keyword evidence="8 11" id="KW-1133">Transmembrane helix</keyword>
<dbReference type="PROSITE" id="PS50109">
    <property type="entry name" value="HIS_KIN"/>
    <property type="match status" value="1"/>
</dbReference>
<evidence type="ECO:0000259" key="13">
    <source>
        <dbReference type="PROSITE" id="PS50885"/>
    </source>
</evidence>
<dbReference type="SMART" id="SM00387">
    <property type="entry name" value="HATPase_c"/>
    <property type="match status" value="1"/>
</dbReference>
<dbReference type="InterPro" id="IPR003660">
    <property type="entry name" value="HAMP_dom"/>
</dbReference>
<proteinExistence type="predicted"/>
<reference evidence="14" key="1">
    <citation type="submission" date="2012-02" db="EMBL/GenBank/DDBJ databases">
        <title>The complete genome of Solitalea canadensis DSM 3403.</title>
        <authorList>
            <consortium name="US DOE Joint Genome Institute (JGI-PGF)"/>
            <person name="Lucas S."/>
            <person name="Copeland A."/>
            <person name="Lapidus A."/>
            <person name="Glavina del Rio T."/>
            <person name="Dalin E."/>
            <person name="Tice H."/>
            <person name="Bruce D."/>
            <person name="Goodwin L."/>
            <person name="Pitluck S."/>
            <person name="Peters L."/>
            <person name="Ovchinnikova G."/>
            <person name="Lu M."/>
            <person name="Kyrpides N."/>
            <person name="Mavromatis K."/>
            <person name="Ivanova N."/>
            <person name="Brettin T."/>
            <person name="Detter J.C."/>
            <person name="Han C."/>
            <person name="Larimer F."/>
            <person name="Land M."/>
            <person name="Hauser L."/>
            <person name="Markowitz V."/>
            <person name="Cheng J.-F."/>
            <person name="Hugenholtz P."/>
            <person name="Woyke T."/>
            <person name="Wu D."/>
            <person name="Spring S."/>
            <person name="Schroeder M."/>
            <person name="Kopitz M."/>
            <person name="Brambilla E."/>
            <person name="Klenk H.-P."/>
            <person name="Eisen J.A."/>
        </authorList>
    </citation>
    <scope>NUCLEOTIDE SEQUENCE</scope>
    <source>
        <strain evidence="14">DSM 3403</strain>
    </source>
</reference>
<dbReference type="PRINTS" id="PR00344">
    <property type="entry name" value="BCTRLSENSOR"/>
</dbReference>
<dbReference type="SUPFAM" id="SSF55874">
    <property type="entry name" value="ATPase domain of HSP90 chaperone/DNA topoisomerase II/histidine kinase"/>
    <property type="match status" value="1"/>
</dbReference>
<dbReference type="EC" id="2.7.13.3" evidence="3"/>
<dbReference type="eggNOG" id="COG2205">
    <property type="taxonomic scope" value="Bacteria"/>
</dbReference>
<evidence type="ECO:0000256" key="11">
    <source>
        <dbReference type="SAM" id="Phobius"/>
    </source>
</evidence>
<keyword evidence="15" id="KW-1185">Reference proteome</keyword>
<dbReference type="PANTHER" id="PTHR45436">
    <property type="entry name" value="SENSOR HISTIDINE KINASE YKOH"/>
    <property type="match status" value="1"/>
</dbReference>
<evidence type="ECO:0000313" key="14">
    <source>
        <dbReference type="EMBL" id="AFD09383.1"/>
    </source>
</evidence>
<accession>H8KN50</accession>
<evidence type="ECO:0000313" key="15">
    <source>
        <dbReference type="Proteomes" id="UP000007590"/>
    </source>
</evidence>
<dbReference type="RefSeq" id="WP_014682605.1">
    <property type="nucleotide sequence ID" value="NC_017770.1"/>
</dbReference>
<dbReference type="InterPro" id="IPR004358">
    <property type="entry name" value="Sig_transdc_His_kin-like_C"/>
</dbReference>
<dbReference type="eggNOG" id="COG3850">
    <property type="taxonomic scope" value="Bacteria"/>
</dbReference>
<dbReference type="CDD" id="cd06225">
    <property type="entry name" value="HAMP"/>
    <property type="match status" value="1"/>
</dbReference>
<dbReference type="KEGG" id="scn:Solca_4393"/>
<dbReference type="PANTHER" id="PTHR45436:SF5">
    <property type="entry name" value="SENSOR HISTIDINE KINASE TRCS"/>
    <property type="match status" value="1"/>
</dbReference>
<dbReference type="InterPro" id="IPR036097">
    <property type="entry name" value="HisK_dim/P_sf"/>
</dbReference>
<evidence type="ECO:0000256" key="8">
    <source>
        <dbReference type="ARBA" id="ARBA00022989"/>
    </source>
</evidence>
<evidence type="ECO:0000256" key="5">
    <source>
        <dbReference type="ARBA" id="ARBA00022679"/>
    </source>
</evidence>